<evidence type="ECO:0000313" key="3">
    <source>
        <dbReference type="EMBL" id="CEN56219.1"/>
    </source>
</evidence>
<gene>
    <name evidence="3" type="ORF">BN1209_1179</name>
</gene>
<accession>A0A0B7IYR9</accession>
<dbReference type="InterPro" id="IPR036291">
    <property type="entry name" value="NAD(P)-bd_dom_sf"/>
</dbReference>
<evidence type="ECO:0000256" key="1">
    <source>
        <dbReference type="ARBA" id="ARBA00023027"/>
    </source>
</evidence>
<dbReference type="KEGG" id="mbac:BN1209_1179"/>
<dbReference type="Gene3D" id="3.40.50.720">
    <property type="entry name" value="NAD(P)-binding Rossmann-like Domain"/>
    <property type="match status" value="1"/>
</dbReference>
<dbReference type="EMBL" id="LN794158">
    <property type="protein sequence ID" value="CEN56219.1"/>
    <property type="molecule type" value="Genomic_DNA"/>
</dbReference>
<dbReference type="AlphaFoldDB" id="A0A0B7IYR9"/>
<keyword evidence="1" id="KW-0520">NAD</keyword>
<name>A0A0B7IYR9_9PROT</name>
<reference evidence="4" key="1">
    <citation type="submission" date="2014-12" db="EMBL/GenBank/DDBJ databases">
        <authorList>
            <person name="Salcher M.M."/>
        </authorList>
    </citation>
    <scope>NUCLEOTIDE SEQUENCE [LARGE SCALE GENOMIC DNA]</scope>
    <source>
        <strain evidence="4">MMS-10A-171</strain>
    </source>
</reference>
<dbReference type="Proteomes" id="UP000056322">
    <property type="component" value="Chromosome 1"/>
</dbReference>
<dbReference type="OrthoDB" id="9808276at2"/>
<dbReference type="STRING" id="1581680.BN1209_1179"/>
<organism evidence="3 4">
    <name type="scientific">Candidatus Methylopumilus turicensis</name>
    <dbReference type="NCBI Taxonomy" id="1581680"/>
    <lineage>
        <taxon>Bacteria</taxon>
        <taxon>Pseudomonadati</taxon>
        <taxon>Pseudomonadota</taxon>
        <taxon>Betaproteobacteria</taxon>
        <taxon>Nitrosomonadales</taxon>
        <taxon>Methylophilaceae</taxon>
        <taxon>Candidatus Methylopumilus</taxon>
    </lineage>
</organism>
<dbReference type="RefSeq" id="WP_045751361.1">
    <property type="nucleotide sequence ID" value="NZ_LN794158.1"/>
</dbReference>
<dbReference type="HOGENOM" id="CLU_007383_11_2_4"/>
<evidence type="ECO:0000259" key="2">
    <source>
        <dbReference type="Pfam" id="PF01370"/>
    </source>
</evidence>
<proteinExistence type="predicted"/>
<dbReference type="InterPro" id="IPR001509">
    <property type="entry name" value="Epimerase_deHydtase"/>
</dbReference>
<dbReference type="Pfam" id="PF01370">
    <property type="entry name" value="Epimerase"/>
    <property type="match status" value="1"/>
</dbReference>
<dbReference type="PANTHER" id="PTHR43574">
    <property type="entry name" value="EPIMERASE-RELATED"/>
    <property type="match status" value="1"/>
</dbReference>
<keyword evidence="4" id="KW-1185">Reference proteome</keyword>
<sequence>MSHQVLIVGCGDLGLELAHQLQSHGLMPIGLRRSLHSDFSFECIQADVTEPSSLLSLSRLDPDFLVYCVAASSQNDESYRQHYVEGLRNVLAALKDASNLKHVFFVSSTRMYGQRTGALLDENTVLQEMDFGGQRLLEAEDLLKQAGKLWSHTALRLTGIYGPGRNRMIHMAANPSHWPLQNTISNRIHRDDAAAFIVHLIQMFLNTQPIEDCYVVTDNSPVSQYEVLLWIAAQMGIEIESDMPDIVGGKRMSNQRMLSTGFSLKYPDYKAGYLAMLNTA</sequence>
<dbReference type="SUPFAM" id="SSF51735">
    <property type="entry name" value="NAD(P)-binding Rossmann-fold domains"/>
    <property type="match status" value="1"/>
</dbReference>
<protein>
    <submittedName>
        <fullName evidence="3">NAD-dependent epimerase/dehydratase</fullName>
    </submittedName>
</protein>
<feature type="domain" description="NAD-dependent epimerase/dehydratase" evidence="2">
    <location>
        <begin position="5"/>
        <end position="170"/>
    </location>
</feature>
<evidence type="ECO:0000313" key="4">
    <source>
        <dbReference type="Proteomes" id="UP000056322"/>
    </source>
</evidence>